<feature type="region of interest" description="Disordered" evidence="1">
    <location>
        <begin position="1"/>
        <end position="22"/>
    </location>
</feature>
<dbReference type="EMBL" id="HG994592">
    <property type="protein sequence ID" value="CAF2826951.1"/>
    <property type="molecule type" value="Genomic_DNA"/>
</dbReference>
<dbReference type="OrthoDB" id="6772952at2759"/>
<evidence type="ECO:0000256" key="1">
    <source>
        <dbReference type="SAM" id="MobiDB-lite"/>
    </source>
</evidence>
<evidence type="ECO:0000313" key="3">
    <source>
        <dbReference type="Proteomes" id="UP000675881"/>
    </source>
</evidence>
<dbReference type="InterPro" id="IPR021109">
    <property type="entry name" value="Peptidase_aspartic_dom_sf"/>
</dbReference>
<name>A0A7R8H2N1_LEPSM</name>
<dbReference type="SUPFAM" id="SSF50630">
    <property type="entry name" value="Acid proteases"/>
    <property type="match status" value="1"/>
</dbReference>
<accession>A0A7R8H2N1</accession>
<dbReference type="Gene3D" id="2.40.70.10">
    <property type="entry name" value="Acid Proteases"/>
    <property type="match status" value="1"/>
</dbReference>
<evidence type="ECO:0000313" key="2">
    <source>
        <dbReference type="EMBL" id="CAF2826951.1"/>
    </source>
</evidence>
<keyword evidence="3" id="KW-1185">Reference proteome</keyword>
<reference evidence="2" key="1">
    <citation type="submission" date="2021-02" db="EMBL/GenBank/DDBJ databases">
        <authorList>
            <person name="Bekaert M."/>
        </authorList>
    </citation>
    <scope>NUCLEOTIDE SEQUENCE</scope>
    <source>
        <strain evidence="2">IoA-00</strain>
    </source>
</reference>
<proteinExistence type="predicted"/>
<organism evidence="2 3">
    <name type="scientific">Lepeophtheirus salmonis</name>
    <name type="common">Salmon louse</name>
    <name type="synonym">Caligus salmonis</name>
    <dbReference type="NCBI Taxonomy" id="72036"/>
    <lineage>
        <taxon>Eukaryota</taxon>
        <taxon>Metazoa</taxon>
        <taxon>Ecdysozoa</taxon>
        <taxon>Arthropoda</taxon>
        <taxon>Crustacea</taxon>
        <taxon>Multicrustacea</taxon>
        <taxon>Hexanauplia</taxon>
        <taxon>Copepoda</taxon>
        <taxon>Siphonostomatoida</taxon>
        <taxon>Caligidae</taxon>
        <taxon>Lepeophtheirus</taxon>
    </lineage>
</organism>
<protein>
    <submittedName>
        <fullName evidence="2">(salmon louse) hypothetical protein</fullName>
    </submittedName>
</protein>
<feature type="compositionally biased region" description="Polar residues" evidence="1">
    <location>
        <begin position="1"/>
        <end position="17"/>
    </location>
</feature>
<dbReference type="Proteomes" id="UP000675881">
    <property type="component" value="Chromosome 13"/>
</dbReference>
<sequence>MESTGTGNLGESQTSPFELSGTHRSHRWATGFDEIDNYASLFRGMDPDKKAALLIHYTGSNVQQWDENHNCSPYFRRECFHVTLTQSMQSEPIDDFVNPNKGIGSVWKISLWGFKESHKDEAIMGAIFIKTCSNDVVLTDGAMDSAEDNSREMLKSKTIFSSEYMGPKGISRPKSKVSRKIKPFNVQESTPKEGKFIICGNVNHGDERAFVKLSVDGRRIRFLLDLGANMNLLPSFLVRKTLDRRNAGSIKVFGGGVVPTKRSVTLPLKYNGSSQARLQFLVTDVEQPILGFKSCINLGFVSIINGSSRFHCKSTTLRKNLSNSLMAEFLTLFEDSEGQTVSHAKAKDSMNMLMCKAIDASSVKEGKLVNAIPKDVCLSLAIEAAISGYWSKVTEIAFLRKCYFLSMMKLDCSVGE</sequence>
<gene>
    <name evidence="2" type="ORF">LSAA_4185</name>
</gene>
<dbReference type="AlphaFoldDB" id="A0A7R8H2N1"/>